<accession>A0A4S2LMR6</accession>
<proteinExistence type="predicted"/>
<gene>
    <name evidence="1" type="ORF">CRM22_006118</name>
</gene>
<dbReference type="EMBL" id="SJOL01006576">
    <property type="protein sequence ID" value="TGZ64965.1"/>
    <property type="molecule type" value="Genomic_DNA"/>
</dbReference>
<name>A0A4S2LMR6_OPIFE</name>
<reference evidence="1 2" key="1">
    <citation type="journal article" date="2019" name="BMC Genomics">
        <title>New insights from Opisthorchis felineus genome: update on genomics of the epidemiologically important liver flukes.</title>
        <authorList>
            <person name="Ershov N.I."/>
            <person name="Mordvinov V.A."/>
            <person name="Prokhortchouk E.B."/>
            <person name="Pakharukova M.Y."/>
            <person name="Gunbin K.V."/>
            <person name="Ustyantsev K."/>
            <person name="Genaev M.A."/>
            <person name="Blinov A.G."/>
            <person name="Mazur A."/>
            <person name="Boulygina E."/>
            <person name="Tsygankova S."/>
            <person name="Khrameeva E."/>
            <person name="Chekanov N."/>
            <person name="Fan G."/>
            <person name="Xiao A."/>
            <person name="Zhang H."/>
            <person name="Xu X."/>
            <person name="Yang H."/>
            <person name="Solovyev V."/>
            <person name="Lee S.M."/>
            <person name="Liu X."/>
            <person name="Afonnikov D.A."/>
            <person name="Skryabin K.G."/>
        </authorList>
    </citation>
    <scope>NUCLEOTIDE SEQUENCE [LARGE SCALE GENOMIC DNA]</scope>
    <source>
        <strain evidence="1">AK-0245</strain>
        <tissue evidence="1">Whole organism</tissue>
    </source>
</reference>
<evidence type="ECO:0000313" key="1">
    <source>
        <dbReference type="EMBL" id="TGZ64965.1"/>
    </source>
</evidence>
<protein>
    <submittedName>
        <fullName evidence="1">Uncharacterized protein</fullName>
    </submittedName>
</protein>
<keyword evidence="2" id="KW-1185">Reference proteome</keyword>
<evidence type="ECO:0000313" key="2">
    <source>
        <dbReference type="Proteomes" id="UP000308267"/>
    </source>
</evidence>
<sequence length="118" mass="13289">MLFSPTLLRQPTQLQVPLPSIAFAVRLLQLLFCRSAFSDGDTFCRSTILLVLPYVDVLWVPKVLYTSFIPTPVSLRILSHGPPPLIKQYFTVNKPSLSDPNQIPHPSFHLGTFLQTLN</sequence>
<dbReference type="AlphaFoldDB" id="A0A4S2LMR6"/>
<dbReference type="Proteomes" id="UP000308267">
    <property type="component" value="Unassembled WGS sequence"/>
</dbReference>
<comment type="caution">
    <text evidence="1">The sequence shown here is derived from an EMBL/GenBank/DDBJ whole genome shotgun (WGS) entry which is preliminary data.</text>
</comment>
<organism evidence="1 2">
    <name type="scientific">Opisthorchis felineus</name>
    <dbReference type="NCBI Taxonomy" id="147828"/>
    <lineage>
        <taxon>Eukaryota</taxon>
        <taxon>Metazoa</taxon>
        <taxon>Spiralia</taxon>
        <taxon>Lophotrochozoa</taxon>
        <taxon>Platyhelminthes</taxon>
        <taxon>Trematoda</taxon>
        <taxon>Digenea</taxon>
        <taxon>Opisthorchiida</taxon>
        <taxon>Opisthorchiata</taxon>
        <taxon>Opisthorchiidae</taxon>
        <taxon>Opisthorchis</taxon>
    </lineage>
</organism>